<evidence type="ECO:0000256" key="1">
    <source>
        <dbReference type="ARBA" id="ARBA00006641"/>
    </source>
</evidence>
<evidence type="ECO:0000313" key="7">
    <source>
        <dbReference type="EMBL" id="MBO1750317.1"/>
    </source>
</evidence>
<evidence type="ECO:0000256" key="6">
    <source>
        <dbReference type="PROSITE-ProRule" id="PRU10077"/>
    </source>
</evidence>
<dbReference type="CDD" id="cd00501">
    <property type="entry name" value="Peptidase_C15"/>
    <property type="match status" value="1"/>
</dbReference>
<dbReference type="PRINTS" id="PR00706">
    <property type="entry name" value="PYROGLUPTASE"/>
</dbReference>
<keyword evidence="3" id="KW-0645">Protease</keyword>
<sequence>MSGHEPRARPGPGTSTSRILVTAFAPFGGRATNTSALVADALAARWAGPEPLRIEILPVSFARARAELTAVVEDHRPAVVLCLGEAGGRSRLGLERVALNLMDARIPDEDGRSPVDLPVEPGGPLALMGSLPVKACFARLRERGFPVEVSMTAGTYVCNATFYTLMHLLAGRPETRGGFVHVPALPEPDQTPGASPQLATSPGREVDALAEAVETVLLTSLSVAEDLALATGRED</sequence>
<dbReference type="EC" id="3.4.19.3" evidence="6"/>
<dbReference type="GO" id="GO:0005829">
    <property type="term" value="C:cytosol"/>
    <property type="evidence" value="ECO:0007669"/>
    <property type="project" value="InterPro"/>
</dbReference>
<dbReference type="PROSITE" id="PS01334">
    <property type="entry name" value="PYRASE_CYS"/>
    <property type="match status" value="1"/>
</dbReference>
<name>A0A939LS30_9CELL</name>
<organism evidence="7 8">
    <name type="scientific">Actinotalea soli</name>
    <dbReference type="NCBI Taxonomy" id="2819234"/>
    <lineage>
        <taxon>Bacteria</taxon>
        <taxon>Bacillati</taxon>
        <taxon>Actinomycetota</taxon>
        <taxon>Actinomycetes</taxon>
        <taxon>Micrococcales</taxon>
        <taxon>Cellulomonadaceae</taxon>
        <taxon>Actinotalea</taxon>
    </lineage>
</organism>
<accession>A0A939LS30</accession>
<reference evidence="7" key="1">
    <citation type="submission" date="2021-03" db="EMBL/GenBank/DDBJ databases">
        <title>Actinotalea soli sp. nov., isolated from soil.</title>
        <authorList>
            <person name="Ping W."/>
            <person name="Zhang J."/>
        </authorList>
    </citation>
    <scope>NUCLEOTIDE SEQUENCE</scope>
    <source>
        <strain evidence="7">BY-33</strain>
    </source>
</reference>
<dbReference type="Proteomes" id="UP000664209">
    <property type="component" value="Unassembled WGS sequence"/>
</dbReference>
<comment type="similarity">
    <text evidence="1">Belongs to the peptidase C15 family.</text>
</comment>
<comment type="catalytic activity">
    <reaction evidence="6">
        <text>Release of an N-terminal pyroglutamyl group from a polypeptide, the second amino acid generally not being Pro.</text>
        <dbReference type="EC" id="3.4.19.3"/>
    </reaction>
</comment>
<dbReference type="SUPFAM" id="SSF53182">
    <property type="entry name" value="Pyrrolidone carboxyl peptidase (pyroglutamate aminopeptidase)"/>
    <property type="match status" value="1"/>
</dbReference>
<dbReference type="Gene3D" id="3.40.630.20">
    <property type="entry name" value="Peptidase C15, pyroglutamyl peptidase I-like"/>
    <property type="match status" value="1"/>
</dbReference>
<keyword evidence="2" id="KW-0963">Cytoplasm</keyword>
<evidence type="ECO:0000256" key="4">
    <source>
        <dbReference type="ARBA" id="ARBA00022801"/>
    </source>
</evidence>
<evidence type="ECO:0000256" key="3">
    <source>
        <dbReference type="ARBA" id="ARBA00022670"/>
    </source>
</evidence>
<evidence type="ECO:0000256" key="2">
    <source>
        <dbReference type="ARBA" id="ARBA00022490"/>
    </source>
</evidence>
<dbReference type="RefSeq" id="WP_208053980.1">
    <property type="nucleotide sequence ID" value="NZ_JAGEMK010000001.1"/>
</dbReference>
<dbReference type="InterPro" id="IPR000816">
    <property type="entry name" value="Peptidase_C15"/>
</dbReference>
<keyword evidence="4" id="KW-0378">Hydrolase</keyword>
<proteinExistence type="inferred from homology"/>
<dbReference type="EMBL" id="JAGEMK010000001">
    <property type="protein sequence ID" value="MBO1750317.1"/>
    <property type="molecule type" value="Genomic_DNA"/>
</dbReference>
<dbReference type="InterPro" id="IPR033694">
    <property type="entry name" value="PGPEP1_Cys_AS"/>
</dbReference>
<gene>
    <name evidence="7" type="ORF">J4G33_00705</name>
</gene>
<dbReference type="PIRSF" id="PIRSF015592">
    <property type="entry name" value="Prld-crbxl_pptds"/>
    <property type="match status" value="1"/>
</dbReference>
<evidence type="ECO:0000313" key="8">
    <source>
        <dbReference type="Proteomes" id="UP000664209"/>
    </source>
</evidence>
<keyword evidence="5" id="KW-0788">Thiol protease</keyword>
<dbReference type="AlphaFoldDB" id="A0A939LS30"/>
<dbReference type="InterPro" id="IPR016125">
    <property type="entry name" value="Peptidase_C15-like"/>
</dbReference>
<dbReference type="GO" id="GO:0006508">
    <property type="term" value="P:proteolysis"/>
    <property type="evidence" value="ECO:0007669"/>
    <property type="project" value="UniProtKB-KW"/>
</dbReference>
<evidence type="ECO:0000256" key="5">
    <source>
        <dbReference type="ARBA" id="ARBA00022807"/>
    </source>
</evidence>
<dbReference type="Pfam" id="PF01470">
    <property type="entry name" value="Peptidase_C15"/>
    <property type="match status" value="1"/>
</dbReference>
<dbReference type="GO" id="GO:0016920">
    <property type="term" value="F:pyroglutamyl-peptidase activity"/>
    <property type="evidence" value="ECO:0007669"/>
    <property type="project" value="UniProtKB-EC"/>
</dbReference>
<comment type="caution">
    <text evidence="7">The sequence shown here is derived from an EMBL/GenBank/DDBJ whole genome shotgun (WGS) entry which is preliminary data.</text>
</comment>
<protein>
    <recommendedName>
        <fullName evidence="6">Pyroglutamyl-peptidase I</fullName>
        <ecNumber evidence="6">3.4.19.3</ecNumber>
    </recommendedName>
</protein>
<dbReference type="PANTHER" id="PTHR23402:SF1">
    <property type="entry name" value="PYROGLUTAMYL-PEPTIDASE I"/>
    <property type="match status" value="1"/>
</dbReference>
<feature type="active site" evidence="6">
    <location>
        <position position="158"/>
    </location>
</feature>
<dbReference type="InterPro" id="IPR036440">
    <property type="entry name" value="Peptidase_C15-like_sf"/>
</dbReference>
<keyword evidence="8" id="KW-1185">Reference proteome</keyword>
<dbReference type="PANTHER" id="PTHR23402">
    <property type="entry name" value="PROTEASE FAMILY C15 PYROGLUTAMYL-PEPTIDASE I-RELATED"/>
    <property type="match status" value="1"/>
</dbReference>